<comment type="catalytic activity">
    <reaction evidence="6">
        <text>a uridine in tRNA + S-adenosyl-L-methionine = a 3-[(3S)-3-amino-3-carboxypropyl]uridine in tRNA + S-methyl-5'-thioadenosine + H(+)</text>
        <dbReference type="Rhea" id="RHEA:62432"/>
        <dbReference type="Rhea" id="RHEA-COMP:13339"/>
        <dbReference type="Rhea" id="RHEA-COMP:16092"/>
        <dbReference type="ChEBI" id="CHEBI:15378"/>
        <dbReference type="ChEBI" id="CHEBI:17509"/>
        <dbReference type="ChEBI" id="CHEBI:59789"/>
        <dbReference type="ChEBI" id="CHEBI:65315"/>
        <dbReference type="ChEBI" id="CHEBI:82930"/>
        <dbReference type="EC" id="2.5.1.25"/>
    </reaction>
</comment>
<feature type="chain" id="PRO_5042000207" description="tRNA-uridine aminocarboxypropyltransferase" evidence="7">
    <location>
        <begin position="19"/>
        <end position="479"/>
    </location>
</feature>
<evidence type="ECO:0000256" key="2">
    <source>
        <dbReference type="ARBA" id="ARBA00022679"/>
    </source>
</evidence>
<evidence type="ECO:0000256" key="6">
    <source>
        <dbReference type="ARBA" id="ARBA00048718"/>
    </source>
</evidence>
<reference evidence="9 10" key="1">
    <citation type="journal article" date="2021" name="Sci. Rep.">
        <title>The genome of the diatom Chaetoceros tenuissimus carries an ancient integrated fragment of an extant virus.</title>
        <authorList>
            <person name="Hongo Y."/>
            <person name="Kimura K."/>
            <person name="Takaki Y."/>
            <person name="Yoshida Y."/>
            <person name="Baba S."/>
            <person name="Kobayashi G."/>
            <person name="Nagasaki K."/>
            <person name="Hano T."/>
            <person name="Tomaru Y."/>
        </authorList>
    </citation>
    <scope>NUCLEOTIDE SEQUENCE [LARGE SCALE GENOMIC DNA]</scope>
    <source>
        <strain evidence="9 10">NIES-3715</strain>
    </source>
</reference>
<name>A0AAD3HDX7_9STRA</name>
<organism evidence="9 10">
    <name type="scientific">Chaetoceros tenuissimus</name>
    <dbReference type="NCBI Taxonomy" id="426638"/>
    <lineage>
        <taxon>Eukaryota</taxon>
        <taxon>Sar</taxon>
        <taxon>Stramenopiles</taxon>
        <taxon>Ochrophyta</taxon>
        <taxon>Bacillariophyta</taxon>
        <taxon>Coscinodiscophyceae</taxon>
        <taxon>Chaetocerotophycidae</taxon>
        <taxon>Chaetocerotales</taxon>
        <taxon>Chaetocerotaceae</taxon>
        <taxon>Chaetoceros</taxon>
    </lineage>
</organism>
<dbReference type="EMBL" id="BLLK01000069">
    <property type="protein sequence ID" value="GFH59716.1"/>
    <property type="molecule type" value="Genomic_DNA"/>
</dbReference>
<gene>
    <name evidence="9" type="ORF">CTEN210_16192</name>
</gene>
<dbReference type="Proteomes" id="UP001054902">
    <property type="component" value="Unassembled WGS sequence"/>
</dbReference>
<feature type="signal peptide" evidence="7">
    <location>
        <begin position="1"/>
        <end position="18"/>
    </location>
</feature>
<dbReference type="GO" id="GO:0016432">
    <property type="term" value="F:tRNA-uridine aminocarboxypropyltransferase activity"/>
    <property type="evidence" value="ECO:0007669"/>
    <property type="project" value="UniProtKB-EC"/>
</dbReference>
<evidence type="ECO:0000313" key="9">
    <source>
        <dbReference type="EMBL" id="GFH59716.1"/>
    </source>
</evidence>
<keyword evidence="4" id="KW-0819">tRNA processing</keyword>
<keyword evidence="3" id="KW-0949">S-adenosyl-L-methionine</keyword>
<accession>A0AAD3HDX7</accession>
<dbReference type="PANTHER" id="PTHR21392:SF0">
    <property type="entry name" value="TRNA-URIDINE AMINOCARBOXYPROPYLTRANSFERASE 2"/>
    <property type="match status" value="1"/>
</dbReference>
<dbReference type="PROSITE" id="PS51186">
    <property type="entry name" value="GNAT"/>
    <property type="match status" value="1"/>
</dbReference>
<dbReference type="PANTHER" id="PTHR21392">
    <property type="entry name" value="TRNA-URIDINE AMINOCARBOXYPROPYLTRANSFERASE 2"/>
    <property type="match status" value="1"/>
</dbReference>
<sequence>MKCLSLFLLFSLFQLTITFSAAPQTKSVDTSSQKIDLQTYLQSKQKQRTKSREYCSGCNRPHIQCLCDHIPQEKIVLETEVLVLQHPVEFRRKTVSTVPLLKLTLDKCNVMVGRSFDAQLEAVIDDACKRGLLPLLLFPAEDAITLEDSDALSRLNQLKQEMHVDKSLQDPNSKYLLIIVDGTWTQAKRMVRYSPILFEKCHPIQFMGTDDRSIYDSIRKQPESFCLSTLESCARTLQLLEADSTNMHIAVNHLHASLRALVKTQMAQEQVSLENSPESIRNVTKLEMKRIRQKELDAKVNIDKVIEKGNSSDDLVVGLDDVQDIGNGYRLRALAGRNDAEYVDSIWPYSSSRSLRMIERQIENDNKNATVIGSSCCLGIEYDNRLVGCIIRHRNGSLGILHVDEEHRRKGLAAVLLDVASRAVMDRKEQLFAFIVDGNYQSEALFSKMGWTKIDTSKKGTGKRKAKRLWMKKYLKKNK</sequence>
<feature type="domain" description="N-acetyltransferase" evidence="8">
    <location>
        <begin position="329"/>
        <end position="476"/>
    </location>
</feature>
<keyword evidence="10" id="KW-1185">Reference proteome</keyword>
<evidence type="ECO:0000256" key="5">
    <source>
        <dbReference type="ARBA" id="ARBA00034489"/>
    </source>
</evidence>
<dbReference type="CDD" id="cd04301">
    <property type="entry name" value="NAT_SF"/>
    <property type="match status" value="1"/>
</dbReference>
<dbReference type="InterPro" id="IPR013653">
    <property type="entry name" value="GCN5-like_dom"/>
</dbReference>
<evidence type="ECO:0000256" key="7">
    <source>
        <dbReference type="SAM" id="SignalP"/>
    </source>
</evidence>
<dbReference type="InterPro" id="IPR039262">
    <property type="entry name" value="DTWD2/TAPT"/>
</dbReference>
<comment type="similarity">
    <text evidence="5">Belongs to the TDD superfamily. DTWD2 family.</text>
</comment>
<dbReference type="Gene3D" id="3.40.630.30">
    <property type="match status" value="1"/>
</dbReference>
<keyword evidence="7" id="KW-0732">Signal</keyword>
<dbReference type="Pfam" id="PF03942">
    <property type="entry name" value="DTW"/>
    <property type="match status" value="1"/>
</dbReference>
<dbReference type="InterPro" id="IPR000182">
    <property type="entry name" value="GNAT_dom"/>
</dbReference>
<proteinExistence type="inferred from homology"/>
<protein>
    <recommendedName>
        <fullName evidence="1">tRNA-uridine aminocarboxypropyltransferase</fullName>
        <ecNumber evidence="1">2.5.1.25</ecNumber>
    </recommendedName>
</protein>
<dbReference type="GO" id="GO:0008033">
    <property type="term" value="P:tRNA processing"/>
    <property type="evidence" value="ECO:0007669"/>
    <property type="project" value="UniProtKB-KW"/>
</dbReference>
<dbReference type="EC" id="2.5.1.25" evidence="1"/>
<dbReference type="AlphaFoldDB" id="A0AAD3HDX7"/>
<dbReference type="InterPro" id="IPR005636">
    <property type="entry name" value="DTW"/>
</dbReference>
<evidence type="ECO:0000256" key="1">
    <source>
        <dbReference type="ARBA" id="ARBA00012386"/>
    </source>
</evidence>
<evidence type="ECO:0000256" key="3">
    <source>
        <dbReference type="ARBA" id="ARBA00022691"/>
    </source>
</evidence>
<dbReference type="SUPFAM" id="SSF55729">
    <property type="entry name" value="Acyl-CoA N-acyltransferases (Nat)"/>
    <property type="match status" value="1"/>
</dbReference>
<dbReference type="GO" id="GO:0016747">
    <property type="term" value="F:acyltransferase activity, transferring groups other than amino-acyl groups"/>
    <property type="evidence" value="ECO:0007669"/>
    <property type="project" value="InterPro"/>
</dbReference>
<dbReference type="SMART" id="SM01144">
    <property type="entry name" value="DTW"/>
    <property type="match status" value="1"/>
</dbReference>
<evidence type="ECO:0000256" key="4">
    <source>
        <dbReference type="ARBA" id="ARBA00022694"/>
    </source>
</evidence>
<dbReference type="InterPro" id="IPR016181">
    <property type="entry name" value="Acyl_CoA_acyltransferase"/>
</dbReference>
<evidence type="ECO:0000259" key="8">
    <source>
        <dbReference type="PROSITE" id="PS51186"/>
    </source>
</evidence>
<evidence type="ECO:0000313" key="10">
    <source>
        <dbReference type="Proteomes" id="UP001054902"/>
    </source>
</evidence>
<comment type="caution">
    <text evidence="9">The sequence shown here is derived from an EMBL/GenBank/DDBJ whole genome shotgun (WGS) entry which is preliminary data.</text>
</comment>
<keyword evidence="2" id="KW-0808">Transferase</keyword>
<dbReference type="Pfam" id="PF08445">
    <property type="entry name" value="FR47"/>
    <property type="match status" value="1"/>
</dbReference>